<dbReference type="AlphaFoldDB" id="A0A6N4SNA2"/>
<organism evidence="2 3">
    <name type="scientific">Cytophaga hutchinsonii (strain ATCC 33406 / DSM 1761 / CIP 103989 / NBRC 15051 / NCIMB 9469 / D465)</name>
    <dbReference type="NCBI Taxonomy" id="269798"/>
    <lineage>
        <taxon>Bacteria</taxon>
        <taxon>Pseudomonadati</taxon>
        <taxon>Bacteroidota</taxon>
        <taxon>Cytophagia</taxon>
        <taxon>Cytophagales</taxon>
        <taxon>Cytophagaceae</taxon>
        <taxon>Cytophaga</taxon>
    </lineage>
</organism>
<dbReference type="RefSeq" id="WP_011583873.1">
    <property type="nucleotide sequence ID" value="NC_008255.1"/>
</dbReference>
<feature type="domain" description="General stress protein FMN-binding split barrel" evidence="1">
    <location>
        <begin position="8"/>
        <end position="156"/>
    </location>
</feature>
<dbReference type="EMBL" id="CP000383">
    <property type="protein sequence ID" value="ABG57757.1"/>
    <property type="molecule type" value="Genomic_DNA"/>
</dbReference>
<dbReference type="Pfam" id="PF16242">
    <property type="entry name" value="Pyrid_ox_like"/>
    <property type="match status" value="1"/>
</dbReference>
<dbReference type="InterPro" id="IPR038725">
    <property type="entry name" value="YdaG_split_barrel_FMN-bd"/>
</dbReference>
<dbReference type="SUPFAM" id="SSF50475">
    <property type="entry name" value="FMN-binding split barrel"/>
    <property type="match status" value="1"/>
</dbReference>
<dbReference type="Gene3D" id="2.30.110.10">
    <property type="entry name" value="Electron Transport, Fmn-binding Protein, Chain A"/>
    <property type="match status" value="1"/>
</dbReference>
<reference evidence="2 3" key="1">
    <citation type="journal article" date="2007" name="Appl. Environ. Microbiol.">
        <title>Genome sequence of the cellulolytic gliding bacterium Cytophaga hutchinsonii.</title>
        <authorList>
            <person name="Xie G."/>
            <person name="Bruce D.C."/>
            <person name="Challacombe J.F."/>
            <person name="Chertkov O."/>
            <person name="Detter J.C."/>
            <person name="Gilna P."/>
            <person name="Han C.S."/>
            <person name="Lucas S."/>
            <person name="Misra M."/>
            <person name="Myers G.L."/>
            <person name="Richardson P."/>
            <person name="Tapia R."/>
            <person name="Thayer N."/>
            <person name="Thompson L.S."/>
            <person name="Brettin T.S."/>
            <person name="Henrissat B."/>
            <person name="Wilson D.B."/>
            <person name="McBride M.J."/>
        </authorList>
    </citation>
    <scope>NUCLEOTIDE SEQUENCE [LARGE SCALE GENOMIC DNA]</scope>
    <source>
        <strain evidence="3">ATCC 33406 / DSM 1761 / CIP 103989 / NBRC 15051 / NCIMB 9469 / D465</strain>
    </source>
</reference>
<dbReference type="KEGG" id="chu:CHU_0468"/>
<dbReference type="InterPro" id="IPR052917">
    <property type="entry name" value="Stress-Dev_Protein"/>
</dbReference>
<name>A0A6N4SNA2_CYTH3</name>
<evidence type="ECO:0000259" key="1">
    <source>
        <dbReference type="Pfam" id="PF16242"/>
    </source>
</evidence>
<proteinExistence type="predicted"/>
<accession>A0A6N4SNA2</accession>
<dbReference type="PANTHER" id="PTHR34818">
    <property type="entry name" value="PROTEIN BLI-3"/>
    <property type="match status" value="1"/>
</dbReference>
<evidence type="ECO:0000313" key="2">
    <source>
        <dbReference type="EMBL" id="ABG57757.1"/>
    </source>
</evidence>
<dbReference type="PANTHER" id="PTHR34818:SF1">
    <property type="entry name" value="PROTEIN BLI-3"/>
    <property type="match status" value="1"/>
</dbReference>
<dbReference type="Proteomes" id="UP000001822">
    <property type="component" value="Chromosome"/>
</dbReference>
<sequence length="165" mass="18803">MKEEQNQDVSKLVDLVKDVRSCMLITIEKYTDILAGRPMGISKIEEDGTMWFFTKTTSQKVDEIEQNSQISLAIMSESKNIYLMINGTADLSYDYGKMKELWNPAMKAWFPEGLEDPDMMLIKVTPSEARYWDSSASKMIVALNMVKAIVTGKEYNEGTHGKIRL</sequence>
<dbReference type="OrthoDB" id="1432662at2"/>
<evidence type="ECO:0000313" key="3">
    <source>
        <dbReference type="Proteomes" id="UP000001822"/>
    </source>
</evidence>
<keyword evidence="3" id="KW-1185">Reference proteome</keyword>
<gene>
    <name evidence="2" type="ordered locus">CHU_0468</name>
</gene>
<dbReference type="InterPro" id="IPR012349">
    <property type="entry name" value="Split_barrel_FMN-bd"/>
</dbReference>
<protein>
    <submittedName>
        <fullName evidence="2">General stress protein</fullName>
    </submittedName>
</protein>